<dbReference type="RefSeq" id="XP_013262938.1">
    <property type="nucleotide sequence ID" value="XM_013407484.1"/>
</dbReference>
<keyword evidence="3" id="KW-0560">Oxidoreductase</keyword>
<dbReference type="VEuPathDB" id="FungiDB:A1O9_01908"/>
<dbReference type="GO" id="GO:0005737">
    <property type="term" value="C:cytoplasm"/>
    <property type="evidence" value="ECO:0007669"/>
    <property type="project" value="TreeGrafter"/>
</dbReference>
<keyword evidence="2" id="KW-0521">NADP</keyword>
<protein>
    <recommendedName>
        <fullName evidence="6">NAD(P)-binding protein</fullName>
    </recommendedName>
</protein>
<evidence type="ECO:0000313" key="5">
    <source>
        <dbReference type="Proteomes" id="UP000027920"/>
    </source>
</evidence>
<dbReference type="PANTHER" id="PTHR43544:SF7">
    <property type="entry name" value="NADB-LER2"/>
    <property type="match status" value="1"/>
</dbReference>
<dbReference type="OrthoDB" id="9876299at2759"/>
<evidence type="ECO:0000256" key="1">
    <source>
        <dbReference type="ARBA" id="ARBA00006484"/>
    </source>
</evidence>
<dbReference type="InterPro" id="IPR036291">
    <property type="entry name" value="NAD(P)-bd_dom_sf"/>
</dbReference>
<dbReference type="PRINTS" id="PR00081">
    <property type="entry name" value="GDHRDH"/>
</dbReference>
<dbReference type="Pfam" id="PF00106">
    <property type="entry name" value="adh_short"/>
    <property type="match status" value="1"/>
</dbReference>
<evidence type="ECO:0000313" key="4">
    <source>
        <dbReference type="EMBL" id="KEF60348.1"/>
    </source>
</evidence>
<comment type="caution">
    <text evidence="4">The sequence shown here is derived from an EMBL/GenBank/DDBJ whole genome shotgun (WGS) entry which is preliminary data.</text>
</comment>
<evidence type="ECO:0000256" key="3">
    <source>
        <dbReference type="ARBA" id="ARBA00023002"/>
    </source>
</evidence>
<dbReference type="SUPFAM" id="SSF51735">
    <property type="entry name" value="NAD(P)-binding Rossmann-fold domains"/>
    <property type="match status" value="1"/>
</dbReference>
<dbReference type="Proteomes" id="UP000027920">
    <property type="component" value="Unassembled WGS sequence"/>
</dbReference>
<organism evidence="4 5">
    <name type="scientific">Exophiala aquamarina CBS 119918</name>
    <dbReference type="NCBI Taxonomy" id="1182545"/>
    <lineage>
        <taxon>Eukaryota</taxon>
        <taxon>Fungi</taxon>
        <taxon>Dikarya</taxon>
        <taxon>Ascomycota</taxon>
        <taxon>Pezizomycotina</taxon>
        <taxon>Eurotiomycetes</taxon>
        <taxon>Chaetothyriomycetidae</taxon>
        <taxon>Chaetothyriales</taxon>
        <taxon>Herpotrichiellaceae</taxon>
        <taxon>Exophiala</taxon>
    </lineage>
</organism>
<name>A0A072PM01_9EURO</name>
<reference evidence="4 5" key="1">
    <citation type="submission" date="2013-03" db="EMBL/GenBank/DDBJ databases">
        <title>The Genome Sequence of Exophiala aquamarina CBS 119918.</title>
        <authorList>
            <consortium name="The Broad Institute Genomics Platform"/>
            <person name="Cuomo C."/>
            <person name="de Hoog S."/>
            <person name="Gorbushina A."/>
            <person name="Walker B."/>
            <person name="Young S.K."/>
            <person name="Zeng Q."/>
            <person name="Gargeya S."/>
            <person name="Fitzgerald M."/>
            <person name="Haas B."/>
            <person name="Abouelleil A."/>
            <person name="Allen A.W."/>
            <person name="Alvarado L."/>
            <person name="Arachchi H.M."/>
            <person name="Berlin A.M."/>
            <person name="Chapman S.B."/>
            <person name="Gainer-Dewar J."/>
            <person name="Goldberg J."/>
            <person name="Griggs A."/>
            <person name="Gujja S."/>
            <person name="Hansen M."/>
            <person name="Howarth C."/>
            <person name="Imamovic A."/>
            <person name="Ireland A."/>
            <person name="Larimer J."/>
            <person name="McCowan C."/>
            <person name="Murphy C."/>
            <person name="Pearson M."/>
            <person name="Poon T.W."/>
            <person name="Priest M."/>
            <person name="Roberts A."/>
            <person name="Saif S."/>
            <person name="Shea T."/>
            <person name="Sisk P."/>
            <person name="Sykes S."/>
            <person name="Wortman J."/>
            <person name="Nusbaum C."/>
            <person name="Birren B."/>
        </authorList>
    </citation>
    <scope>NUCLEOTIDE SEQUENCE [LARGE SCALE GENOMIC DNA]</scope>
    <source>
        <strain evidence="4 5">CBS 119918</strain>
    </source>
</reference>
<dbReference type="HOGENOM" id="CLU_010194_9_1_1"/>
<keyword evidence="5" id="KW-1185">Reference proteome</keyword>
<dbReference type="AlphaFoldDB" id="A0A072PM01"/>
<sequence>MSSFSTVLITGANRVIPDLILSHSTTGIGTGLVTLYLANPNTTVIATVRNPLAAESLHSLHKASGSRLVIIKLDIASTESIKAGVESLTSEHSINSIDVVIANAGIVGMTPKLTETAISEIETYIHVNAYGQLELYKAVAPLLRKSESMAKFAYISSAGGSLTSMSNIVPLAAYGASKALGNFLIKWLSLETHDVLIWAQHPGMVATDSAKVGFEALEQQGLDLTTHIVSVEQSTQGIKKVVRVPVVRLVIVHVFEKKADKS</sequence>
<accession>A0A072PM01</accession>
<dbReference type="GO" id="GO:0016491">
    <property type="term" value="F:oxidoreductase activity"/>
    <property type="evidence" value="ECO:0007669"/>
    <property type="project" value="UniProtKB-KW"/>
</dbReference>
<dbReference type="PANTHER" id="PTHR43544">
    <property type="entry name" value="SHORT-CHAIN DEHYDROGENASE/REDUCTASE"/>
    <property type="match status" value="1"/>
</dbReference>
<dbReference type="InterPro" id="IPR051468">
    <property type="entry name" value="Fungal_SecMetab_SDRs"/>
</dbReference>
<dbReference type="EMBL" id="AMGV01000002">
    <property type="protein sequence ID" value="KEF60348.1"/>
    <property type="molecule type" value="Genomic_DNA"/>
</dbReference>
<evidence type="ECO:0008006" key="6">
    <source>
        <dbReference type="Google" id="ProtNLM"/>
    </source>
</evidence>
<dbReference type="Gene3D" id="3.40.50.720">
    <property type="entry name" value="NAD(P)-binding Rossmann-like Domain"/>
    <property type="match status" value="1"/>
</dbReference>
<comment type="similarity">
    <text evidence="1">Belongs to the short-chain dehydrogenases/reductases (SDR) family.</text>
</comment>
<dbReference type="GeneID" id="25276854"/>
<evidence type="ECO:0000256" key="2">
    <source>
        <dbReference type="ARBA" id="ARBA00022857"/>
    </source>
</evidence>
<dbReference type="InterPro" id="IPR002347">
    <property type="entry name" value="SDR_fam"/>
</dbReference>
<gene>
    <name evidence="4" type="ORF">A1O9_01908</name>
</gene>
<proteinExistence type="inferred from homology"/>